<comment type="caution">
    <text evidence="2">The sequence shown here is derived from an EMBL/GenBank/DDBJ whole genome shotgun (WGS) entry which is preliminary data.</text>
</comment>
<gene>
    <name evidence="2" type="ORF">HHK36_016907</name>
</gene>
<dbReference type="OMA" id="ETHCNSE"/>
<organism evidence="2 3">
    <name type="scientific">Tetracentron sinense</name>
    <name type="common">Spur-leaf</name>
    <dbReference type="NCBI Taxonomy" id="13715"/>
    <lineage>
        <taxon>Eukaryota</taxon>
        <taxon>Viridiplantae</taxon>
        <taxon>Streptophyta</taxon>
        <taxon>Embryophyta</taxon>
        <taxon>Tracheophyta</taxon>
        <taxon>Spermatophyta</taxon>
        <taxon>Magnoliopsida</taxon>
        <taxon>Trochodendrales</taxon>
        <taxon>Trochodendraceae</taxon>
        <taxon>Tetracentron</taxon>
    </lineage>
</organism>
<feature type="region of interest" description="Disordered" evidence="1">
    <location>
        <begin position="226"/>
        <end position="250"/>
    </location>
</feature>
<dbReference type="Proteomes" id="UP000655225">
    <property type="component" value="Unassembled WGS sequence"/>
</dbReference>
<reference evidence="2 3" key="1">
    <citation type="submission" date="2020-04" db="EMBL/GenBank/DDBJ databases">
        <title>Plant Genome Project.</title>
        <authorList>
            <person name="Zhang R.-G."/>
        </authorList>
    </citation>
    <scope>NUCLEOTIDE SEQUENCE [LARGE SCALE GENOMIC DNA]</scope>
    <source>
        <strain evidence="2">YNK0</strain>
        <tissue evidence="2">Leaf</tissue>
    </source>
</reference>
<evidence type="ECO:0000313" key="3">
    <source>
        <dbReference type="Proteomes" id="UP000655225"/>
    </source>
</evidence>
<keyword evidence="3" id="KW-1185">Reference proteome</keyword>
<accession>A0A835DCC6</accession>
<protein>
    <submittedName>
        <fullName evidence="2">Uncharacterized protein</fullName>
    </submittedName>
</protein>
<evidence type="ECO:0000256" key="1">
    <source>
        <dbReference type="SAM" id="MobiDB-lite"/>
    </source>
</evidence>
<evidence type="ECO:0000313" key="2">
    <source>
        <dbReference type="EMBL" id="KAF8397981.1"/>
    </source>
</evidence>
<name>A0A835DCC6_TETSI</name>
<sequence>MEGEDKWSEAVEELVDRGDIDGAISLLESVISKLETPNSSQSDLQLASALGDLANLYSSRGFSLKSDELQTRAFLIKQRPQQIHPLCDLDTAKMNDLGENRVSPSDASLSNACNASDDGVQASRRCLGDYDANKEIVATMNKTNLQQWRKMEKKKKVLLIEATAVAQDLDWEAIADHALNQFFSPQDEVGVSKLSLEDTEIRTPKRRGRGTFLYGKDGLYSDQQADVSIGGESDDEVTCPSSKGDTEIRN</sequence>
<proteinExistence type="predicted"/>
<dbReference type="OrthoDB" id="5418203at2759"/>
<dbReference type="AlphaFoldDB" id="A0A835DCC6"/>
<dbReference type="EMBL" id="JABCRI010000011">
    <property type="protein sequence ID" value="KAF8397981.1"/>
    <property type="molecule type" value="Genomic_DNA"/>
</dbReference>